<dbReference type="EMBL" id="JAQQCF010000018">
    <property type="protein sequence ID" value="MFM0639053.1"/>
    <property type="molecule type" value="Genomic_DNA"/>
</dbReference>
<accession>A0ABW9DVK1</accession>
<dbReference type="Gene3D" id="3.20.20.140">
    <property type="entry name" value="Metal-dependent hydrolases"/>
    <property type="match status" value="1"/>
</dbReference>
<keyword evidence="2" id="KW-1185">Reference proteome</keyword>
<evidence type="ECO:0000313" key="2">
    <source>
        <dbReference type="Proteomes" id="UP001629432"/>
    </source>
</evidence>
<reference evidence="1 2" key="1">
    <citation type="journal article" date="2024" name="Chem. Sci.">
        <title>Discovery of megapolipeptins by genome mining of a Burkholderiales bacteria collection.</title>
        <authorList>
            <person name="Paulo B.S."/>
            <person name="Recchia M.J.J."/>
            <person name="Lee S."/>
            <person name="Fergusson C.H."/>
            <person name="Romanowski S.B."/>
            <person name="Hernandez A."/>
            <person name="Krull N."/>
            <person name="Liu D.Y."/>
            <person name="Cavanagh H."/>
            <person name="Bos A."/>
            <person name="Gray C.A."/>
            <person name="Murphy B.T."/>
            <person name="Linington R.G."/>
            <person name="Eustaquio A.S."/>
        </authorList>
    </citation>
    <scope>NUCLEOTIDE SEQUENCE [LARGE SCALE GENOMIC DNA]</scope>
    <source>
        <strain evidence="1 2">RL17-338-BIC-A</strain>
    </source>
</reference>
<dbReference type="Proteomes" id="UP001629432">
    <property type="component" value="Unassembled WGS sequence"/>
</dbReference>
<evidence type="ECO:0000313" key="1">
    <source>
        <dbReference type="EMBL" id="MFM0639053.1"/>
    </source>
</evidence>
<dbReference type="RefSeq" id="WP_408233416.1">
    <property type="nucleotide sequence ID" value="NZ_JAQQCF010000018.1"/>
</dbReference>
<name>A0ABW9DVK1_9BURK</name>
<sequence>MFVFDTLGFLADPNGAGVNSGDGRTFPSVPKRAIDHARASGLTAVHTTLGYVFGDLGPYVMTLREVEQWDAIVKANDADIVKVFSSGDILCAKKANKNGLIYGFQNSDMGWRGHRYGRVSTTIDNLGAFKAGIWKRVEERRQKGVPREGKVRIFAICCRPDRTGPVQGSRGPDREDIRSELYPLCARGLGQLTAKVLFVAAI</sequence>
<gene>
    <name evidence="1" type="ORF">PQQ63_20405</name>
</gene>
<organism evidence="1 2">
    <name type="scientific">Paraburkholderia metrosideri</name>
    <dbReference type="NCBI Taxonomy" id="580937"/>
    <lineage>
        <taxon>Bacteria</taxon>
        <taxon>Pseudomonadati</taxon>
        <taxon>Pseudomonadota</taxon>
        <taxon>Betaproteobacteria</taxon>
        <taxon>Burkholderiales</taxon>
        <taxon>Burkholderiaceae</taxon>
        <taxon>Paraburkholderia</taxon>
    </lineage>
</organism>
<protein>
    <submittedName>
        <fullName evidence="1">Uncharacterized protein</fullName>
    </submittedName>
</protein>
<proteinExistence type="predicted"/>
<comment type="caution">
    <text evidence="1">The sequence shown here is derived from an EMBL/GenBank/DDBJ whole genome shotgun (WGS) entry which is preliminary data.</text>
</comment>